<dbReference type="EMBL" id="CAJVCH010011272">
    <property type="protein sequence ID" value="CAG7669910.1"/>
    <property type="molecule type" value="Genomic_DNA"/>
</dbReference>
<organism evidence="1 2">
    <name type="scientific">Allacma fusca</name>
    <dbReference type="NCBI Taxonomy" id="39272"/>
    <lineage>
        <taxon>Eukaryota</taxon>
        <taxon>Metazoa</taxon>
        <taxon>Ecdysozoa</taxon>
        <taxon>Arthropoda</taxon>
        <taxon>Hexapoda</taxon>
        <taxon>Collembola</taxon>
        <taxon>Symphypleona</taxon>
        <taxon>Sminthuridae</taxon>
        <taxon>Allacma</taxon>
    </lineage>
</organism>
<evidence type="ECO:0000313" key="1">
    <source>
        <dbReference type="EMBL" id="CAG7669910.1"/>
    </source>
</evidence>
<comment type="caution">
    <text evidence="1">The sequence shown here is derived from an EMBL/GenBank/DDBJ whole genome shotgun (WGS) entry which is preliminary data.</text>
</comment>
<gene>
    <name evidence="1" type="ORF">AFUS01_LOCUS2012</name>
</gene>
<reference evidence="1" key="1">
    <citation type="submission" date="2021-06" db="EMBL/GenBank/DDBJ databases">
        <authorList>
            <person name="Hodson N. C."/>
            <person name="Mongue J. A."/>
            <person name="Jaron S. K."/>
        </authorList>
    </citation>
    <scope>NUCLEOTIDE SEQUENCE</scope>
</reference>
<keyword evidence="2" id="KW-1185">Reference proteome</keyword>
<sequence>MEALKKSRKVLKTQVTMLKKEVDGYTNVPPNIGTLKAHEQRIDLLGTQIGDNWN</sequence>
<dbReference type="Proteomes" id="UP000708208">
    <property type="component" value="Unassembled WGS sequence"/>
</dbReference>
<evidence type="ECO:0000313" key="2">
    <source>
        <dbReference type="Proteomes" id="UP000708208"/>
    </source>
</evidence>
<name>A0A8J2J819_9HEXA</name>
<feature type="non-terminal residue" evidence="1">
    <location>
        <position position="54"/>
    </location>
</feature>
<accession>A0A8J2J819</accession>
<dbReference type="AlphaFoldDB" id="A0A8J2J819"/>
<protein>
    <submittedName>
        <fullName evidence="1">Uncharacterized protein</fullName>
    </submittedName>
</protein>
<proteinExistence type="predicted"/>